<dbReference type="SMART" id="SM00382">
    <property type="entry name" value="AAA"/>
    <property type="match status" value="1"/>
</dbReference>
<keyword evidence="7" id="KW-0547">Nucleotide-binding</keyword>
<dbReference type="Pfam" id="PF13807">
    <property type="entry name" value="GNVR"/>
    <property type="match status" value="1"/>
</dbReference>
<dbReference type="InterPro" id="IPR025669">
    <property type="entry name" value="AAA_dom"/>
</dbReference>
<evidence type="ECO:0000256" key="14">
    <source>
        <dbReference type="SAM" id="Coils"/>
    </source>
</evidence>
<evidence type="ECO:0000256" key="15">
    <source>
        <dbReference type="SAM" id="Phobius"/>
    </source>
</evidence>
<keyword evidence="11 15" id="KW-0472">Membrane</keyword>
<evidence type="ECO:0000256" key="2">
    <source>
        <dbReference type="ARBA" id="ARBA00008883"/>
    </source>
</evidence>
<evidence type="ECO:0000256" key="3">
    <source>
        <dbReference type="ARBA" id="ARBA00022475"/>
    </source>
</evidence>
<evidence type="ECO:0000256" key="7">
    <source>
        <dbReference type="ARBA" id="ARBA00022741"/>
    </source>
</evidence>
<evidence type="ECO:0000256" key="5">
    <source>
        <dbReference type="ARBA" id="ARBA00022679"/>
    </source>
</evidence>
<dbReference type="InterPro" id="IPR003593">
    <property type="entry name" value="AAA+_ATPase"/>
</dbReference>
<dbReference type="CDD" id="cd05387">
    <property type="entry name" value="BY-kinase"/>
    <property type="match status" value="1"/>
</dbReference>
<accession>A0ABV7LT16</accession>
<dbReference type="InterPro" id="IPR005702">
    <property type="entry name" value="Wzc-like_C"/>
</dbReference>
<protein>
    <submittedName>
        <fullName evidence="17">Polysaccharide biosynthesis tyrosine autokinase</fullName>
        <ecNumber evidence="17">2.7.10.2</ecNumber>
    </submittedName>
</protein>
<dbReference type="Pfam" id="PF13614">
    <property type="entry name" value="AAA_31"/>
    <property type="match status" value="1"/>
</dbReference>
<dbReference type="InterPro" id="IPR032807">
    <property type="entry name" value="GNVR"/>
</dbReference>
<dbReference type="EC" id="2.7.10.2" evidence="17"/>
<keyword evidence="3" id="KW-1003">Cell membrane</keyword>
<keyword evidence="6 15" id="KW-0812">Transmembrane</keyword>
<evidence type="ECO:0000256" key="10">
    <source>
        <dbReference type="ARBA" id="ARBA00022989"/>
    </source>
</evidence>
<comment type="caution">
    <text evidence="17">The sequence shown here is derived from an EMBL/GenBank/DDBJ whole genome shotgun (WGS) entry which is preliminary data.</text>
</comment>
<dbReference type="SUPFAM" id="SSF52540">
    <property type="entry name" value="P-loop containing nucleoside triphosphate hydrolases"/>
    <property type="match status" value="1"/>
</dbReference>
<name>A0ABV7LT16_9GAMM</name>
<comment type="similarity">
    <text evidence="2">Belongs to the etk/wzc family.</text>
</comment>
<dbReference type="PANTHER" id="PTHR32309">
    <property type="entry name" value="TYROSINE-PROTEIN KINASE"/>
    <property type="match status" value="1"/>
</dbReference>
<keyword evidence="9" id="KW-0067">ATP-binding</keyword>
<evidence type="ECO:0000313" key="18">
    <source>
        <dbReference type="Proteomes" id="UP001595579"/>
    </source>
</evidence>
<feature type="domain" description="AAA+ ATPase" evidence="16">
    <location>
        <begin position="568"/>
        <end position="733"/>
    </location>
</feature>
<dbReference type="NCBIfam" id="TIGR01007">
    <property type="entry name" value="eps_fam"/>
    <property type="match status" value="1"/>
</dbReference>
<reference evidence="18" key="1">
    <citation type="journal article" date="2019" name="Int. J. Syst. Evol. Microbiol.">
        <title>The Global Catalogue of Microorganisms (GCM) 10K type strain sequencing project: providing services to taxonomists for standard genome sequencing and annotation.</title>
        <authorList>
            <consortium name="The Broad Institute Genomics Platform"/>
            <consortium name="The Broad Institute Genome Sequencing Center for Infectious Disease"/>
            <person name="Wu L."/>
            <person name="Ma J."/>
        </authorList>
    </citation>
    <scope>NUCLEOTIDE SEQUENCE [LARGE SCALE GENOMIC DNA]</scope>
    <source>
        <strain evidence="18">CECT 7698</strain>
    </source>
</reference>
<dbReference type="Pfam" id="PF02706">
    <property type="entry name" value="Wzz"/>
    <property type="match status" value="1"/>
</dbReference>
<dbReference type="RefSeq" id="WP_386776305.1">
    <property type="nucleotide sequence ID" value="NZ_JBHRUG010000031.1"/>
</dbReference>
<comment type="catalytic activity">
    <reaction evidence="13">
        <text>L-tyrosyl-[protein] + ATP = O-phospho-L-tyrosyl-[protein] + ADP + H(+)</text>
        <dbReference type="Rhea" id="RHEA:10596"/>
        <dbReference type="Rhea" id="RHEA-COMP:10136"/>
        <dbReference type="Rhea" id="RHEA-COMP:20101"/>
        <dbReference type="ChEBI" id="CHEBI:15378"/>
        <dbReference type="ChEBI" id="CHEBI:30616"/>
        <dbReference type="ChEBI" id="CHEBI:46858"/>
        <dbReference type="ChEBI" id="CHEBI:61978"/>
        <dbReference type="ChEBI" id="CHEBI:456216"/>
    </reaction>
</comment>
<comment type="subcellular location">
    <subcellularLocation>
        <location evidence="1">Cell inner membrane</location>
        <topology evidence="1">Multi-pass membrane protein</topology>
    </subcellularLocation>
</comment>
<evidence type="ECO:0000256" key="1">
    <source>
        <dbReference type="ARBA" id="ARBA00004429"/>
    </source>
</evidence>
<dbReference type="Gene3D" id="3.40.50.300">
    <property type="entry name" value="P-loop containing nucleotide triphosphate hydrolases"/>
    <property type="match status" value="1"/>
</dbReference>
<feature type="coiled-coil region" evidence="14">
    <location>
        <begin position="299"/>
        <end position="340"/>
    </location>
</feature>
<keyword evidence="5 17" id="KW-0808">Transferase</keyword>
<proteinExistence type="inferred from homology"/>
<gene>
    <name evidence="17" type="ORF">ACFOEV_18210</name>
</gene>
<keyword evidence="4" id="KW-0997">Cell inner membrane</keyword>
<dbReference type="PANTHER" id="PTHR32309:SF32">
    <property type="entry name" value="TYROSINE-PROTEIN KINASE ETK-RELATED"/>
    <property type="match status" value="1"/>
</dbReference>
<dbReference type="Pfam" id="PF23607">
    <property type="entry name" value="WZC_N"/>
    <property type="match status" value="1"/>
</dbReference>
<evidence type="ECO:0000259" key="16">
    <source>
        <dbReference type="SMART" id="SM00382"/>
    </source>
</evidence>
<dbReference type="InterPro" id="IPR003856">
    <property type="entry name" value="LPS_length_determ_N"/>
</dbReference>
<evidence type="ECO:0000256" key="4">
    <source>
        <dbReference type="ARBA" id="ARBA00022519"/>
    </source>
</evidence>
<keyword evidence="8" id="KW-0418">Kinase</keyword>
<evidence type="ECO:0000313" key="17">
    <source>
        <dbReference type="EMBL" id="MFC3285539.1"/>
    </source>
</evidence>
<keyword evidence="14" id="KW-0175">Coiled coil</keyword>
<keyword evidence="10 15" id="KW-1133">Transmembrane helix</keyword>
<dbReference type="EMBL" id="JBHRUG010000031">
    <property type="protein sequence ID" value="MFC3285539.1"/>
    <property type="molecule type" value="Genomic_DNA"/>
</dbReference>
<keyword evidence="18" id="KW-1185">Reference proteome</keyword>
<keyword evidence="12" id="KW-0829">Tyrosine-protein kinase</keyword>
<evidence type="ECO:0000256" key="8">
    <source>
        <dbReference type="ARBA" id="ARBA00022777"/>
    </source>
</evidence>
<evidence type="ECO:0000256" key="13">
    <source>
        <dbReference type="ARBA" id="ARBA00053015"/>
    </source>
</evidence>
<feature type="transmembrane region" description="Helical" evidence="15">
    <location>
        <begin position="472"/>
        <end position="493"/>
    </location>
</feature>
<evidence type="ECO:0000256" key="9">
    <source>
        <dbReference type="ARBA" id="ARBA00022840"/>
    </source>
</evidence>
<organism evidence="17 18">
    <name type="scientific">Litchfieldella rifensis</name>
    <dbReference type="NCBI Taxonomy" id="762643"/>
    <lineage>
        <taxon>Bacteria</taxon>
        <taxon>Pseudomonadati</taxon>
        <taxon>Pseudomonadota</taxon>
        <taxon>Gammaproteobacteria</taxon>
        <taxon>Oceanospirillales</taxon>
        <taxon>Halomonadaceae</taxon>
        <taxon>Litchfieldella</taxon>
    </lineage>
</organism>
<evidence type="ECO:0000256" key="6">
    <source>
        <dbReference type="ARBA" id="ARBA00022692"/>
    </source>
</evidence>
<dbReference type="Proteomes" id="UP001595579">
    <property type="component" value="Unassembled WGS sequence"/>
</dbReference>
<sequence length="771" mass="84352">MNNFSPHDGMPPKPGTPAIIYNPVIPSDSIDVARLLGMLLDYKWWIACVVLVFTLGGIVYASLQTPIYRSDALVQVESRRSVSPIGGPENNGDETIQGASIAAEVEILRSRMVLGKVVDRLGLDTIVFPQKLPVIGDYVLRNNITRPDFSGLPLIGEWLNNANHPALWADENIEIMHFDVIDDLRGQPLILKVLGGEKYRLYMNEEILGEGSPGTEAHFLNDAVQVRVKALNAHAGAEFTLIKLSRLGAINALASRLSISEVGGTNRGPSTGMLRVTLTGADRNEIRQTLDAIVDTFLIQNVERKAEATQRSLAFLEQQAPELRTRLASAEDRLSEYRASVDSVDVDAEGQSIIKQFIDIERQVNEISIQEADVAQRFTRNHPTYQSLSRQKSYLVTERDRLNQRVNAMPAAQQEVIRRTRDVEVTQAIYVNVLNKLQELELVKAGTVGTLRVIDTAAVGGVPIYPKKASMVGISFVLGLLVAIIAVVVRGLFNRGVESPEQLESLGFPVYATVPLSGDQARLDRVFRQRRHKAGNPGILSNSHPTDTAVEALRGLRTALHFAMLDASNNCLMICGPSPGIGKSFVALNLSAVCVQGGQRVLVIDADLRKGNLHYAFGHASAKGLSEVLSGRLDLSAAIRSSGVDRFDYLSRGIAAPNPSELLMNVRFAELMEKVSEEYDLVILDTPPVLAVTDAAIIGKLAGTTLMVARFQMNPPKEIKLAFSRLENAGVEVRGCIINGMQRKAAVAYGYGYYQYSYTSGRQRKGLAEHV</sequence>
<dbReference type="InterPro" id="IPR050445">
    <property type="entry name" value="Bact_polysacc_biosynth/exp"/>
</dbReference>
<dbReference type="GO" id="GO:0004715">
    <property type="term" value="F:non-membrane spanning protein tyrosine kinase activity"/>
    <property type="evidence" value="ECO:0007669"/>
    <property type="project" value="UniProtKB-EC"/>
</dbReference>
<feature type="transmembrane region" description="Helical" evidence="15">
    <location>
        <begin position="44"/>
        <end position="63"/>
    </location>
</feature>
<evidence type="ECO:0000256" key="12">
    <source>
        <dbReference type="ARBA" id="ARBA00023137"/>
    </source>
</evidence>
<evidence type="ECO:0000256" key="11">
    <source>
        <dbReference type="ARBA" id="ARBA00023136"/>
    </source>
</evidence>
<dbReference type="InterPro" id="IPR027417">
    <property type="entry name" value="P-loop_NTPase"/>
</dbReference>